<organism evidence="1 2">
    <name type="scientific">Pristionchus mayeri</name>
    <dbReference type="NCBI Taxonomy" id="1317129"/>
    <lineage>
        <taxon>Eukaryota</taxon>
        <taxon>Metazoa</taxon>
        <taxon>Ecdysozoa</taxon>
        <taxon>Nematoda</taxon>
        <taxon>Chromadorea</taxon>
        <taxon>Rhabditida</taxon>
        <taxon>Rhabditina</taxon>
        <taxon>Diplogasteromorpha</taxon>
        <taxon>Diplogasteroidea</taxon>
        <taxon>Neodiplogasteridae</taxon>
        <taxon>Pristionchus</taxon>
    </lineage>
</organism>
<keyword evidence="2" id="KW-1185">Reference proteome</keyword>
<feature type="non-terminal residue" evidence="1">
    <location>
        <position position="102"/>
    </location>
</feature>
<proteinExistence type="predicted"/>
<evidence type="ECO:0000313" key="2">
    <source>
        <dbReference type="Proteomes" id="UP001328107"/>
    </source>
</evidence>
<sequence>KSAGATGVMMNVADDKQALFYLRLCLTDHQKTYQEDRKKLESKESSESVIPKNFKSYDTPFDVESDTDLDWKLETLNEWIGTRVGMVSLQNVYDPRKLSAFA</sequence>
<protein>
    <submittedName>
        <fullName evidence="1">Uncharacterized protein</fullName>
    </submittedName>
</protein>
<comment type="caution">
    <text evidence="1">The sequence shown here is derived from an EMBL/GenBank/DDBJ whole genome shotgun (WGS) entry which is preliminary data.</text>
</comment>
<reference evidence="2" key="1">
    <citation type="submission" date="2022-10" db="EMBL/GenBank/DDBJ databases">
        <title>Genome assembly of Pristionchus species.</title>
        <authorList>
            <person name="Yoshida K."/>
            <person name="Sommer R.J."/>
        </authorList>
    </citation>
    <scope>NUCLEOTIDE SEQUENCE [LARGE SCALE GENOMIC DNA]</scope>
    <source>
        <strain evidence="2">RS5460</strain>
    </source>
</reference>
<dbReference type="Proteomes" id="UP001328107">
    <property type="component" value="Unassembled WGS sequence"/>
</dbReference>
<gene>
    <name evidence="1" type="ORF">PMAYCL1PPCAC_05735</name>
</gene>
<evidence type="ECO:0000313" key="1">
    <source>
        <dbReference type="EMBL" id="GMR35540.1"/>
    </source>
</evidence>
<name>A0AAN5C9B7_9BILA</name>
<dbReference type="EMBL" id="BTRK01000002">
    <property type="protein sequence ID" value="GMR35540.1"/>
    <property type="molecule type" value="Genomic_DNA"/>
</dbReference>
<accession>A0AAN5C9B7</accession>
<feature type="non-terminal residue" evidence="1">
    <location>
        <position position="1"/>
    </location>
</feature>
<dbReference type="AlphaFoldDB" id="A0AAN5C9B7"/>